<dbReference type="PANTHER" id="PTHR33295:SF20">
    <property type="entry name" value="ATPASE"/>
    <property type="match status" value="1"/>
</dbReference>
<evidence type="ECO:0000313" key="4">
    <source>
        <dbReference type="Proteomes" id="UP001060112"/>
    </source>
</evidence>
<dbReference type="Proteomes" id="UP001060112">
    <property type="component" value="Chromosome"/>
</dbReference>
<feature type="domain" description="DUF4143" evidence="2">
    <location>
        <begin position="236"/>
        <end position="381"/>
    </location>
</feature>
<dbReference type="Pfam" id="PF13173">
    <property type="entry name" value="AAA_14"/>
    <property type="match status" value="1"/>
</dbReference>
<dbReference type="SUPFAM" id="SSF52540">
    <property type="entry name" value="P-loop containing nucleoside triphosphate hydrolases"/>
    <property type="match status" value="1"/>
</dbReference>
<gene>
    <name evidence="3" type="ORF">NMU03_06295</name>
</gene>
<proteinExistence type="predicted"/>
<sequence>MKKYDLKIRDLYLDKIKAFQDTEPVKVVTGIRRSGKSSLLKLMVNHLLESGISEEQIIEMNFESYVYRKMTADDFYHHVSQLIIPDKKMYLFFDELQRITGWEDVVNSFRVDFNCDIYITGSNAYLLSSQYSTYLSGRFVEIKILPLSFQEFIDFHGFTIKEVVNALGNKKKYVYDSKDERYQLKELFQAYMRYGGMPGIADVGLEQEKVLTLLDGIYSTVIVRDILERETLKSQRKITDSVLLRKIVMFLADNIGSNISISKIGNVLVNEGLLDDGRKTKPSSHTVQAYVNALLESYFFYEIKRFDIKGKEYLRTLGKFYIVDIGLRNYLLGYRDRDTGHALENVVYFELLRRGYDVAIGKVDQLEIDFIATKADDKLYVQVTESMMSEDVRKRELTPLEKINDNYEKIILSLDDIEVISYNGIKSYNIMDWLIE</sequence>
<feature type="domain" description="AAA" evidence="1">
    <location>
        <begin position="23"/>
        <end position="152"/>
    </location>
</feature>
<keyword evidence="4" id="KW-1185">Reference proteome</keyword>
<reference evidence="3" key="1">
    <citation type="submission" date="2022-07" db="EMBL/GenBank/DDBJ databases">
        <title>Faecal culturing of patients with breast cancer.</title>
        <authorList>
            <person name="Teng N.M.Y."/>
            <person name="Kiu R."/>
            <person name="Evans R."/>
            <person name="Baker D.J."/>
            <person name="Zenner C."/>
            <person name="Robinson S.D."/>
            <person name="Hall L.J."/>
        </authorList>
    </citation>
    <scope>NUCLEOTIDE SEQUENCE</scope>
    <source>
        <strain evidence="3">LH1062</strain>
    </source>
</reference>
<evidence type="ECO:0000259" key="1">
    <source>
        <dbReference type="Pfam" id="PF13173"/>
    </source>
</evidence>
<protein>
    <submittedName>
        <fullName evidence="3">ATP-binding protein</fullName>
    </submittedName>
</protein>
<name>A0ABY5I6I8_9FIRM</name>
<organism evidence="3 4">
    <name type="scientific">Allocoprobacillus halotolerans</name>
    <dbReference type="NCBI Taxonomy" id="2944914"/>
    <lineage>
        <taxon>Bacteria</taxon>
        <taxon>Bacillati</taxon>
        <taxon>Bacillota</taxon>
        <taxon>Erysipelotrichia</taxon>
        <taxon>Erysipelotrichales</taxon>
        <taxon>Erysipelotrichaceae</taxon>
        <taxon>Allocoprobacillus</taxon>
    </lineage>
</organism>
<accession>A0ABY5I6I8</accession>
<dbReference type="InterPro" id="IPR025420">
    <property type="entry name" value="DUF4143"/>
</dbReference>
<dbReference type="EMBL" id="CP101620">
    <property type="protein sequence ID" value="UTY40387.1"/>
    <property type="molecule type" value="Genomic_DNA"/>
</dbReference>
<evidence type="ECO:0000313" key="3">
    <source>
        <dbReference type="EMBL" id="UTY40387.1"/>
    </source>
</evidence>
<dbReference type="RefSeq" id="WP_290141808.1">
    <property type="nucleotide sequence ID" value="NZ_CP101620.1"/>
</dbReference>
<keyword evidence="3" id="KW-0547">Nucleotide-binding</keyword>
<dbReference type="GO" id="GO:0005524">
    <property type="term" value="F:ATP binding"/>
    <property type="evidence" value="ECO:0007669"/>
    <property type="project" value="UniProtKB-KW"/>
</dbReference>
<dbReference type="InterPro" id="IPR027417">
    <property type="entry name" value="P-loop_NTPase"/>
</dbReference>
<keyword evidence="3" id="KW-0067">ATP-binding</keyword>
<evidence type="ECO:0000259" key="2">
    <source>
        <dbReference type="Pfam" id="PF13635"/>
    </source>
</evidence>
<dbReference type="InterPro" id="IPR041682">
    <property type="entry name" value="AAA_14"/>
</dbReference>
<dbReference type="PANTHER" id="PTHR33295">
    <property type="entry name" value="ATPASE"/>
    <property type="match status" value="1"/>
</dbReference>
<dbReference type="Pfam" id="PF13635">
    <property type="entry name" value="DUF4143"/>
    <property type="match status" value="1"/>
</dbReference>